<dbReference type="RefSeq" id="WP_204516622.1">
    <property type="nucleotide sequence ID" value="NZ_BAABIN010000009.1"/>
</dbReference>
<reference evidence="3" key="1">
    <citation type="submission" date="2021-01" db="EMBL/GenBank/DDBJ databases">
        <title>Genomic Encyclopedia of Type Strains, Phase IV (KMG-IV): sequencing the most valuable type-strain genomes for metagenomic binning, comparative biology and taxonomic classification.</title>
        <authorList>
            <person name="Goeker M."/>
        </authorList>
    </citation>
    <scope>NUCLEOTIDE SEQUENCE</scope>
    <source>
        <strain evidence="3">DSM 25523</strain>
    </source>
</reference>
<dbReference type="Pfam" id="PF02397">
    <property type="entry name" value="Bac_transf"/>
    <property type="match status" value="1"/>
</dbReference>
<keyword evidence="4" id="KW-1185">Reference proteome</keyword>
<dbReference type="EMBL" id="JAFBEB010000001">
    <property type="protein sequence ID" value="MBM7588905.1"/>
    <property type="molecule type" value="Genomic_DNA"/>
</dbReference>
<organism evidence="3 4">
    <name type="scientific">Brevibacillus fulvus</name>
    <dbReference type="NCBI Taxonomy" id="1125967"/>
    <lineage>
        <taxon>Bacteria</taxon>
        <taxon>Bacillati</taxon>
        <taxon>Bacillota</taxon>
        <taxon>Bacilli</taxon>
        <taxon>Bacillales</taxon>
        <taxon>Paenibacillaceae</taxon>
        <taxon>Brevibacillus</taxon>
    </lineage>
</organism>
<protein>
    <submittedName>
        <fullName evidence="3">Sugar transferase EpsL</fullName>
        <ecNumber evidence="3">2.-.-.-</ecNumber>
    </submittedName>
</protein>
<dbReference type="EC" id="2.-.-.-" evidence="3"/>
<feature type="domain" description="Bacterial sugar transferase" evidence="2">
    <location>
        <begin position="2"/>
        <end position="176"/>
    </location>
</feature>
<accession>A0A938XWC1</accession>
<sequence>MKRCFDLIVAFLLLLLLSPVMFGLWACVRIRFGSPTIFAQWRPGLGGKPFLLYKFRTMTNETDQQGRLLPDERRITPFGGWLRKYSLDELPQLWNVVKGELSLVGPRPLLMEYLPLYNREQARRHEVRPGITGWAQVHGRNALTWEEKFALDVWYVDHRSFWLDLRILWMTLCKVVHPAATSAQEFFIVEDFTGSARKAMDE</sequence>
<dbReference type="GO" id="GO:0016780">
    <property type="term" value="F:phosphotransferase activity, for other substituted phosphate groups"/>
    <property type="evidence" value="ECO:0007669"/>
    <property type="project" value="TreeGrafter"/>
</dbReference>
<dbReference type="PANTHER" id="PTHR30576:SF8">
    <property type="entry name" value="UNDECAPRENYL-PHOSPHATE GALACTOSE PHOSPHOTRANSFERASE"/>
    <property type="match status" value="1"/>
</dbReference>
<dbReference type="PANTHER" id="PTHR30576">
    <property type="entry name" value="COLANIC BIOSYNTHESIS UDP-GLUCOSE LIPID CARRIER TRANSFERASE"/>
    <property type="match status" value="1"/>
</dbReference>
<comment type="caution">
    <text evidence="3">The sequence shown here is derived from an EMBL/GenBank/DDBJ whole genome shotgun (WGS) entry which is preliminary data.</text>
</comment>
<keyword evidence="3" id="KW-0808">Transferase</keyword>
<proteinExistence type="inferred from homology"/>
<dbReference type="AlphaFoldDB" id="A0A938XWC1"/>
<dbReference type="InterPro" id="IPR003362">
    <property type="entry name" value="Bact_transf"/>
</dbReference>
<comment type="similarity">
    <text evidence="1">Belongs to the bacterial sugar transferase family.</text>
</comment>
<name>A0A938XWC1_9BACL</name>
<evidence type="ECO:0000259" key="2">
    <source>
        <dbReference type="Pfam" id="PF02397"/>
    </source>
</evidence>
<evidence type="ECO:0000313" key="3">
    <source>
        <dbReference type="EMBL" id="MBM7588905.1"/>
    </source>
</evidence>
<gene>
    <name evidence="3" type="ORF">JOD01_000491</name>
</gene>
<evidence type="ECO:0000256" key="1">
    <source>
        <dbReference type="ARBA" id="ARBA00006464"/>
    </source>
</evidence>
<dbReference type="Proteomes" id="UP000717624">
    <property type="component" value="Unassembled WGS sequence"/>
</dbReference>
<evidence type="ECO:0000313" key="4">
    <source>
        <dbReference type="Proteomes" id="UP000717624"/>
    </source>
</evidence>